<evidence type="ECO:0000259" key="2">
    <source>
        <dbReference type="PROSITE" id="PS51352"/>
    </source>
</evidence>
<keyword evidence="4" id="KW-1185">Reference proteome</keyword>
<dbReference type="InterPro" id="IPR013766">
    <property type="entry name" value="Thioredoxin_domain"/>
</dbReference>
<dbReference type="AlphaFoldDB" id="A0A4R4E4R4"/>
<dbReference type="InterPro" id="IPR000866">
    <property type="entry name" value="AhpC/TSA"/>
</dbReference>
<dbReference type="SUPFAM" id="SSF52833">
    <property type="entry name" value="Thioredoxin-like"/>
    <property type="match status" value="1"/>
</dbReference>
<evidence type="ECO:0000313" key="3">
    <source>
        <dbReference type="EMBL" id="TCZ73833.1"/>
    </source>
</evidence>
<proteinExistence type="predicted"/>
<comment type="caution">
    <text evidence="3">The sequence shown here is derived from an EMBL/GenBank/DDBJ whole genome shotgun (WGS) entry which is preliminary data.</text>
</comment>
<dbReference type="PANTHER" id="PTHR42852">
    <property type="entry name" value="THIOL:DISULFIDE INTERCHANGE PROTEIN DSBE"/>
    <property type="match status" value="1"/>
</dbReference>
<organism evidence="3 4">
    <name type="scientific">Flaviaesturariibacter aridisoli</name>
    <dbReference type="NCBI Taxonomy" id="2545761"/>
    <lineage>
        <taxon>Bacteria</taxon>
        <taxon>Pseudomonadati</taxon>
        <taxon>Bacteroidota</taxon>
        <taxon>Chitinophagia</taxon>
        <taxon>Chitinophagales</taxon>
        <taxon>Chitinophagaceae</taxon>
        <taxon>Flaviaestuariibacter</taxon>
    </lineage>
</organism>
<evidence type="ECO:0000256" key="1">
    <source>
        <dbReference type="SAM" id="MobiDB-lite"/>
    </source>
</evidence>
<evidence type="ECO:0000313" key="4">
    <source>
        <dbReference type="Proteomes" id="UP000295164"/>
    </source>
</evidence>
<gene>
    <name evidence="3" type="ORF">E0486_03900</name>
</gene>
<name>A0A4R4E4R4_9BACT</name>
<dbReference type="PROSITE" id="PS51352">
    <property type="entry name" value="THIOREDOXIN_2"/>
    <property type="match status" value="1"/>
</dbReference>
<dbReference type="InterPro" id="IPR050553">
    <property type="entry name" value="Thioredoxin_ResA/DsbE_sf"/>
</dbReference>
<dbReference type="PANTHER" id="PTHR42852:SF13">
    <property type="entry name" value="PROTEIN DIPZ"/>
    <property type="match status" value="1"/>
</dbReference>
<feature type="region of interest" description="Disordered" evidence="1">
    <location>
        <begin position="1"/>
        <end position="24"/>
    </location>
</feature>
<protein>
    <submittedName>
        <fullName evidence="3">TlpA family protein disulfide reductase</fullName>
    </submittedName>
</protein>
<dbReference type="GO" id="GO:0016491">
    <property type="term" value="F:oxidoreductase activity"/>
    <property type="evidence" value="ECO:0007669"/>
    <property type="project" value="InterPro"/>
</dbReference>
<dbReference type="OrthoDB" id="9815205at2"/>
<dbReference type="EMBL" id="SKFH01000004">
    <property type="protein sequence ID" value="TCZ73833.1"/>
    <property type="molecule type" value="Genomic_DNA"/>
</dbReference>
<dbReference type="CDD" id="cd02966">
    <property type="entry name" value="TlpA_like_family"/>
    <property type="match status" value="1"/>
</dbReference>
<accession>A0A4R4E4R4</accession>
<dbReference type="Gene3D" id="3.40.30.10">
    <property type="entry name" value="Glutaredoxin"/>
    <property type="match status" value="1"/>
</dbReference>
<dbReference type="Pfam" id="PF00578">
    <property type="entry name" value="AhpC-TSA"/>
    <property type="match status" value="1"/>
</dbReference>
<feature type="domain" description="Thioredoxin" evidence="2">
    <location>
        <begin position="40"/>
        <end position="196"/>
    </location>
</feature>
<dbReference type="Proteomes" id="UP000295164">
    <property type="component" value="Unassembled WGS sequence"/>
</dbReference>
<dbReference type="InterPro" id="IPR036249">
    <property type="entry name" value="Thioredoxin-like_sf"/>
</dbReference>
<sequence length="196" mass="22030">MKRTGKSPWPAIIPNRDCAPGSRSSSHNNGDCMKKIMTKLFLCLAFAAISVTAVAQGTVVPKWKIGDLEHYMDTTSVPTVINFWATFCKPCIAEIPHFQELTAQYKNEGVRLLLVSLDLPEDYKKIPAFMQKRKVTAPVAFLDESNADLFCPKVDKSWSGALPATLFLNKRSGYRHFIEEPLTRAQLENELKKLVQ</sequence>
<reference evidence="3 4" key="1">
    <citation type="submission" date="2019-03" db="EMBL/GenBank/DDBJ databases">
        <authorList>
            <person name="Kim M.K.M."/>
        </authorList>
    </citation>
    <scope>NUCLEOTIDE SEQUENCE [LARGE SCALE GENOMIC DNA]</scope>
    <source>
        <strain evidence="3 4">17J68-15</strain>
    </source>
</reference>
<dbReference type="GO" id="GO:0016209">
    <property type="term" value="F:antioxidant activity"/>
    <property type="evidence" value="ECO:0007669"/>
    <property type="project" value="InterPro"/>
</dbReference>